<protein>
    <submittedName>
        <fullName evidence="1">DUF4258 domain-containing protein</fullName>
    </submittedName>
</protein>
<evidence type="ECO:0000313" key="2">
    <source>
        <dbReference type="Proteomes" id="UP000318102"/>
    </source>
</evidence>
<dbReference type="EMBL" id="VNJK01000006">
    <property type="protein sequence ID" value="TVX86039.1"/>
    <property type="molecule type" value="Genomic_DNA"/>
</dbReference>
<name>A0A559IEF6_9BACL</name>
<comment type="caution">
    <text evidence="1">The sequence shown here is derived from an EMBL/GenBank/DDBJ whole genome shotgun (WGS) entry which is preliminary data.</text>
</comment>
<dbReference type="InterPro" id="IPR025354">
    <property type="entry name" value="DUF4258"/>
</dbReference>
<gene>
    <name evidence="1" type="ORF">FPZ44_24155</name>
</gene>
<accession>A0A559IEF6</accession>
<organism evidence="1 2">
    <name type="scientific">Paenibacillus agilis</name>
    <dbReference type="NCBI Taxonomy" id="3020863"/>
    <lineage>
        <taxon>Bacteria</taxon>
        <taxon>Bacillati</taxon>
        <taxon>Bacillota</taxon>
        <taxon>Bacilli</taxon>
        <taxon>Bacillales</taxon>
        <taxon>Paenibacillaceae</taxon>
        <taxon>Paenibacillus</taxon>
    </lineage>
</organism>
<proteinExistence type="predicted"/>
<keyword evidence="2" id="KW-1185">Reference proteome</keyword>
<reference evidence="1 2" key="1">
    <citation type="submission" date="2019-07" db="EMBL/GenBank/DDBJ databases">
        <authorList>
            <person name="Kim J."/>
        </authorList>
    </citation>
    <scope>NUCLEOTIDE SEQUENCE [LARGE SCALE GENOMIC DNA]</scope>
    <source>
        <strain evidence="1 2">N4</strain>
    </source>
</reference>
<dbReference type="Pfam" id="PF14076">
    <property type="entry name" value="DUF4258"/>
    <property type="match status" value="1"/>
</dbReference>
<sequence>MNEKVVFQMICSMIRDGAKIIETSHATQRMDERGIDKHDIVEILLNPTYIKDERKSSEYYGKDNYRIMGKYDWSVVVSVYFPEKLIVVTVID</sequence>
<dbReference type="Proteomes" id="UP000318102">
    <property type="component" value="Unassembled WGS sequence"/>
</dbReference>
<dbReference type="RefSeq" id="WP_144994819.1">
    <property type="nucleotide sequence ID" value="NZ_VNJK01000006.1"/>
</dbReference>
<dbReference type="OrthoDB" id="964236at2"/>
<evidence type="ECO:0000313" key="1">
    <source>
        <dbReference type="EMBL" id="TVX86039.1"/>
    </source>
</evidence>
<dbReference type="AlphaFoldDB" id="A0A559IEF6"/>